<dbReference type="InterPro" id="IPR050230">
    <property type="entry name" value="CALM/Myosin/TropC-like"/>
</dbReference>
<accession>A0A3M6V4X3</accession>
<dbReference type="PROSITE" id="PS00018">
    <property type="entry name" value="EF_HAND_1"/>
    <property type="match status" value="4"/>
</dbReference>
<evidence type="ECO:0000256" key="3">
    <source>
        <dbReference type="SAM" id="MobiDB-lite"/>
    </source>
</evidence>
<dbReference type="PANTHER" id="PTHR23048">
    <property type="entry name" value="MYOSIN LIGHT CHAIN 1, 3"/>
    <property type="match status" value="1"/>
</dbReference>
<feature type="compositionally biased region" description="Acidic residues" evidence="3">
    <location>
        <begin position="82"/>
        <end position="95"/>
    </location>
</feature>
<dbReference type="FunFam" id="1.10.238.10:FF:000527">
    <property type="entry name" value="Calmodulin-3"/>
    <property type="match status" value="1"/>
</dbReference>
<evidence type="ECO:0000313" key="6">
    <source>
        <dbReference type="Proteomes" id="UP000275408"/>
    </source>
</evidence>
<keyword evidence="2" id="KW-0106">Calcium</keyword>
<keyword evidence="1" id="KW-0677">Repeat</keyword>
<dbReference type="InterPro" id="IPR011992">
    <property type="entry name" value="EF-hand-dom_pair"/>
</dbReference>
<feature type="domain" description="EF-hand" evidence="4">
    <location>
        <begin position="208"/>
        <end position="243"/>
    </location>
</feature>
<dbReference type="Pfam" id="PF13499">
    <property type="entry name" value="EF-hand_7"/>
    <property type="match status" value="2"/>
</dbReference>
<dbReference type="AlphaFoldDB" id="A0A3M6V4X3"/>
<dbReference type="GO" id="GO:0016460">
    <property type="term" value="C:myosin II complex"/>
    <property type="evidence" value="ECO:0007669"/>
    <property type="project" value="TreeGrafter"/>
</dbReference>
<dbReference type="PROSITE" id="PS50222">
    <property type="entry name" value="EF_HAND_2"/>
    <property type="match status" value="3"/>
</dbReference>
<dbReference type="Proteomes" id="UP000275408">
    <property type="component" value="Unassembled WGS sequence"/>
</dbReference>
<evidence type="ECO:0000259" key="4">
    <source>
        <dbReference type="PROSITE" id="PS50222"/>
    </source>
</evidence>
<keyword evidence="6" id="KW-1185">Reference proteome</keyword>
<feature type="compositionally biased region" description="Basic and acidic residues" evidence="3">
    <location>
        <begin position="99"/>
        <end position="128"/>
    </location>
</feature>
<dbReference type="STRING" id="46731.A0A3M6V4X3"/>
<evidence type="ECO:0000256" key="1">
    <source>
        <dbReference type="ARBA" id="ARBA00022737"/>
    </source>
</evidence>
<proteinExistence type="predicted"/>
<dbReference type="GO" id="GO:0005509">
    <property type="term" value="F:calcium ion binding"/>
    <property type="evidence" value="ECO:0007669"/>
    <property type="project" value="InterPro"/>
</dbReference>
<dbReference type="EMBL" id="RCHS01000098">
    <property type="protein sequence ID" value="RMX60951.1"/>
    <property type="molecule type" value="Genomic_DNA"/>
</dbReference>
<name>A0A3M6V4X3_POCDA</name>
<sequence length="275" mass="30477">MLRRRCTSIAEEPEVEKNSARGVESAENAALSVDAKTSEEKSPSSSTENGELLRRFLSLKPTKSSTSALSEDESGSDRYSISDDEYIFADDDDNPDLNKPLDKDKHLSAKKNNNDVKNVSKKEEEALKSSKLTPDQIREVKEAFHVFDTNGDGCITATELKKLVTSLGYNITEAELMDMMNQIDADGNGAIDFPEFLALMSKNLDDCDPEDILRESFKVFDRDGSGFIGVAELDRVFKLLGQDFKDYEIEAMVKAADADGDGLVGYDDFMTMMNV</sequence>
<evidence type="ECO:0000313" key="5">
    <source>
        <dbReference type="EMBL" id="RMX60951.1"/>
    </source>
</evidence>
<dbReference type="InterPro" id="IPR002048">
    <property type="entry name" value="EF_hand_dom"/>
</dbReference>
<feature type="domain" description="EF-hand" evidence="4">
    <location>
        <begin position="135"/>
        <end position="170"/>
    </location>
</feature>
<dbReference type="OrthoDB" id="343296at2759"/>
<organism evidence="5 6">
    <name type="scientific">Pocillopora damicornis</name>
    <name type="common">Cauliflower coral</name>
    <name type="synonym">Millepora damicornis</name>
    <dbReference type="NCBI Taxonomy" id="46731"/>
    <lineage>
        <taxon>Eukaryota</taxon>
        <taxon>Metazoa</taxon>
        <taxon>Cnidaria</taxon>
        <taxon>Anthozoa</taxon>
        <taxon>Hexacorallia</taxon>
        <taxon>Scleractinia</taxon>
        <taxon>Astrocoeniina</taxon>
        <taxon>Pocilloporidae</taxon>
        <taxon>Pocillopora</taxon>
    </lineage>
</organism>
<protein>
    <recommendedName>
        <fullName evidence="4">EF-hand domain-containing protein</fullName>
    </recommendedName>
</protein>
<evidence type="ECO:0000256" key="2">
    <source>
        <dbReference type="ARBA" id="ARBA00022837"/>
    </source>
</evidence>
<reference evidence="5 6" key="1">
    <citation type="journal article" date="2018" name="Sci. Rep.">
        <title>Comparative analysis of the Pocillopora damicornis genome highlights role of immune system in coral evolution.</title>
        <authorList>
            <person name="Cunning R."/>
            <person name="Bay R.A."/>
            <person name="Gillette P."/>
            <person name="Baker A.C."/>
            <person name="Traylor-Knowles N."/>
        </authorList>
    </citation>
    <scope>NUCLEOTIDE SEQUENCE [LARGE SCALE GENOMIC DNA]</scope>
    <source>
        <strain evidence="5">RSMAS</strain>
        <tissue evidence="5">Whole animal</tissue>
    </source>
</reference>
<dbReference type="InterPro" id="IPR018247">
    <property type="entry name" value="EF_Hand_1_Ca_BS"/>
</dbReference>
<dbReference type="SMART" id="SM00054">
    <property type="entry name" value="EFh"/>
    <property type="match status" value="4"/>
</dbReference>
<dbReference type="CDD" id="cd00051">
    <property type="entry name" value="EFh"/>
    <property type="match status" value="1"/>
</dbReference>
<dbReference type="OMA" id="MERFAWG"/>
<feature type="region of interest" description="Disordered" evidence="3">
    <location>
        <begin position="1"/>
        <end position="131"/>
    </location>
</feature>
<comment type="caution">
    <text evidence="5">The sequence shown here is derived from an EMBL/GenBank/DDBJ whole genome shotgun (WGS) entry which is preliminary data.</text>
</comment>
<dbReference type="SUPFAM" id="SSF47473">
    <property type="entry name" value="EF-hand"/>
    <property type="match status" value="1"/>
</dbReference>
<feature type="domain" description="EF-hand" evidence="4">
    <location>
        <begin position="171"/>
        <end position="206"/>
    </location>
</feature>
<dbReference type="PANTHER" id="PTHR23048:SF0">
    <property type="entry name" value="CALMODULIN LIKE 3"/>
    <property type="match status" value="1"/>
</dbReference>
<dbReference type="Gene3D" id="1.10.238.10">
    <property type="entry name" value="EF-hand"/>
    <property type="match status" value="2"/>
</dbReference>
<gene>
    <name evidence="5" type="ORF">pdam_00003420</name>
</gene>